<feature type="non-terminal residue" evidence="1">
    <location>
        <position position="74"/>
    </location>
</feature>
<keyword evidence="2" id="KW-1185">Reference proteome</keyword>
<proteinExistence type="predicted"/>
<organism evidence="1 2">
    <name type="scientific">Racocetra persica</name>
    <dbReference type="NCBI Taxonomy" id="160502"/>
    <lineage>
        <taxon>Eukaryota</taxon>
        <taxon>Fungi</taxon>
        <taxon>Fungi incertae sedis</taxon>
        <taxon>Mucoromycota</taxon>
        <taxon>Glomeromycotina</taxon>
        <taxon>Glomeromycetes</taxon>
        <taxon>Diversisporales</taxon>
        <taxon>Gigasporaceae</taxon>
        <taxon>Racocetra</taxon>
    </lineage>
</organism>
<evidence type="ECO:0000313" key="2">
    <source>
        <dbReference type="Proteomes" id="UP000789920"/>
    </source>
</evidence>
<dbReference type="EMBL" id="CAJVQC010169897">
    <property type="protein sequence ID" value="CAG8850256.1"/>
    <property type="molecule type" value="Genomic_DNA"/>
</dbReference>
<gene>
    <name evidence="1" type="ORF">RPERSI_LOCUS35998</name>
</gene>
<evidence type="ECO:0000313" key="1">
    <source>
        <dbReference type="EMBL" id="CAG8850256.1"/>
    </source>
</evidence>
<reference evidence="1" key="1">
    <citation type="submission" date="2021-06" db="EMBL/GenBank/DDBJ databases">
        <authorList>
            <person name="Kallberg Y."/>
            <person name="Tangrot J."/>
            <person name="Rosling A."/>
        </authorList>
    </citation>
    <scope>NUCLEOTIDE SEQUENCE</scope>
    <source>
        <strain evidence="1">MA461A</strain>
    </source>
</reference>
<name>A0ACA9SXR3_9GLOM</name>
<protein>
    <submittedName>
        <fullName evidence="1">25288_t:CDS:1</fullName>
    </submittedName>
</protein>
<feature type="non-terminal residue" evidence="1">
    <location>
        <position position="1"/>
    </location>
</feature>
<comment type="caution">
    <text evidence="1">The sequence shown here is derived from an EMBL/GenBank/DDBJ whole genome shotgun (WGS) entry which is preliminary data.</text>
</comment>
<sequence length="74" mass="7966">KKNSSAQTSGKNDSPTDNSNLLQTKAETITSLKLDLKDYINEANTPEQLKERKGNTKAVISKLKKSPGPSGPIP</sequence>
<accession>A0ACA9SXR3</accession>
<dbReference type="Proteomes" id="UP000789920">
    <property type="component" value="Unassembled WGS sequence"/>
</dbReference>